<keyword evidence="1" id="KW-1133">Transmembrane helix</keyword>
<dbReference type="AlphaFoldDB" id="A0AAN9HR66"/>
<proteinExistence type="predicted"/>
<keyword evidence="1" id="KW-0812">Transmembrane</keyword>
<protein>
    <submittedName>
        <fullName evidence="2">Uncharacterized protein</fullName>
    </submittedName>
</protein>
<evidence type="ECO:0000313" key="2">
    <source>
        <dbReference type="EMBL" id="KAK7246209.1"/>
    </source>
</evidence>
<organism evidence="2 3">
    <name type="scientific">Crotalaria pallida</name>
    <name type="common">Smooth rattlebox</name>
    <name type="synonym">Crotalaria striata</name>
    <dbReference type="NCBI Taxonomy" id="3830"/>
    <lineage>
        <taxon>Eukaryota</taxon>
        <taxon>Viridiplantae</taxon>
        <taxon>Streptophyta</taxon>
        <taxon>Embryophyta</taxon>
        <taxon>Tracheophyta</taxon>
        <taxon>Spermatophyta</taxon>
        <taxon>Magnoliopsida</taxon>
        <taxon>eudicotyledons</taxon>
        <taxon>Gunneridae</taxon>
        <taxon>Pentapetalae</taxon>
        <taxon>rosids</taxon>
        <taxon>fabids</taxon>
        <taxon>Fabales</taxon>
        <taxon>Fabaceae</taxon>
        <taxon>Papilionoideae</taxon>
        <taxon>50 kb inversion clade</taxon>
        <taxon>genistoids sensu lato</taxon>
        <taxon>core genistoids</taxon>
        <taxon>Crotalarieae</taxon>
        <taxon>Crotalaria</taxon>
    </lineage>
</organism>
<sequence>MLWKLSTKQENKTIGPLAGPQSNYVVKLCTLVVKISCWLMKSVPKCFDNSRGFRFRYANYFVYLFIKLFPIYLTGS</sequence>
<name>A0AAN9HR66_CROPI</name>
<comment type="caution">
    <text evidence="2">The sequence shown here is derived from an EMBL/GenBank/DDBJ whole genome shotgun (WGS) entry which is preliminary data.</text>
</comment>
<keyword evidence="1" id="KW-0472">Membrane</keyword>
<evidence type="ECO:0000256" key="1">
    <source>
        <dbReference type="SAM" id="Phobius"/>
    </source>
</evidence>
<gene>
    <name evidence="2" type="ORF">RIF29_41069</name>
</gene>
<keyword evidence="3" id="KW-1185">Reference proteome</keyword>
<accession>A0AAN9HR66</accession>
<dbReference type="EMBL" id="JAYWIO010000008">
    <property type="protein sequence ID" value="KAK7246209.1"/>
    <property type="molecule type" value="Genomic_DNA"/>
</dbReference>
<reference evidence="2 3" key="1">
    <citation type="submission" date="2024-01" db="EMBL/GenBank/DDBJ databases">
        <title>The genomes of 5 underutilized Papilionoideae crops provide insights into root nodulation and disease resistanc.</title>
        <authorList>
            <person name="Yuan L."/>
        </authorList>
    </citation>
    <scope>NUCLEOTIDE SEQUENCE [LARGE SCALE GENOMIC DNA]</scope>
    <source>
        <strain evidence="2">ZHUSHIDOU_FW_LH</strain>
        <tissue evidence="2">Leaf</tissue>
    </source>
</reference>
<evidence type="ECO:0000313" key="3">
    <source>
        <dbReference type="Proteomes" id="UP001372338"/>
    </source>
</evidence>
<feature type="transmembrane region" description="Helical" evidence="1">
    <location>
        <begin position="57"/>
        <end position="75"/>
    </location>
</feature>
<dbReference type="Proteomes" id="UP001372338">
    <property type="component" value="Unassembled WGS sequence"/>
</dbReference>